<dbReference type="AlphaFoldDB" id="A0A9K3K4A3"/>
<name>A0A9K3K4A3_9STRA</name>
<keyword evidence="3" id="KW-1185">Reference proteome</keyword>
<gene>
    <name evidence="2" type="ORF">IV203_038834</name>
</gene>
<proteinExistence type="predicted"/>
<reference evidence="2" key="1">
    <citation type="journal article" date="2021" name="Sci. Rep.">
        <title>Diploid genomic architecture of Nitzschia inconspicua, an elite biomass production diatom.</title>
        <authorList>
            <person name="Oliver A."/>
            <person name="Podell S."/>
            <person name="Pinowska A."/>
            <person name="Traller J.C."/>
            <person name="Smith S.R."/>
            <person name="McClure R."/>
            <person name="Beliaev A."/>
            <person name="Bohutskyi P."/>
            <person name="Hill E.A."/>
            <person name="Rabines A."/>
            <person name="Zheng H."/>
            <person name="Allen L.Z."/>
            <person name="Kuo A."/>
            <person name="Grigoriev I.V."/>
            <person name="Allen A.E."/>
            <person name="Hazlebeck D."/>
            <person name="Allen E.E."/>
        </authorList>
    </citation>
    <scope>NUCLEOTIDE SEQUENCE</scope>
    <source>
        <strain evidence="2">Hildebrandi</strain>
    </source>
</reference>
<dbReference type="OrthoDB" id="54688at2759"/>
<organism evidence="2 3">
    <name type="scientific">Nitzschia inconspicua</name>
    <dbReference type="NCBI Taxonomy" id="303405"/>
    <lineage>
        <taxon>Eukaryota</taxon>
        <taxon>Sar</taxon>
        <taxon>Stramenopiles</taxon>
        <taxon>Ochrophyta</taxon>
        <taxon>Bacillariophyta</taxon>
        <taxon>Bacillariophyceae</taxon>
        <taxon>Bacillariophycidae</taxon>
        <taxon>Bacillariales</taxon>
        <taxon>Bacillariaceae</taxon>
        <taxon>Nitzschia</taxon>
    </lineage>
</organism>
<accession>A0A9K3K4A3</accession>
<comment type="caution">
    <text evidence="2">The sequence shown here is derived from an EMBL/GenBank/DDBJ whole genome shotgun (WGS) entry which is preliminary data.</text>
</comment>
<reference evidence="2" key="2">
    <citation type="submission" date="2021-04" db="EMBL/GenBank/DDBJ databases">
        <authorList>
            <person name="Podell S."/>
        </authorList>
    </citation>
    <scope>NUCLEOTIDE SEQUENCE</scope>
    <source>
        <strain evidence="2">Hildebrandi</strain>
    </source>
</reference>
<dbReference type="Proteomes" id="UP000693970">
    <property type="component" value="Unassembled WGS sequence"/>
</dbReference>
<feature type="compositionally biased region" description="Basic and acidic residues" evidence="1">
    <location>
        <begin position="349"/>
        <end position="359"/>
    </location>
</feature>
<dbReference type="EMBL" id="JAGRRH010000122">
    <property type="protein sequence ID" value="KAG7336489.1"/>
    <property type="molecule type" value="Genomic_DNA"/>
</dbReference>
<feature type="region of interest" description="Disordered" evidence="1">
    <location>
        <begin position="312"/>
        <end position="363"/>
    </location>
</feature>
<feature type="compositionally biased region" description="Basic residues" evidence="1">
    <location>
        <begin position="329"/>
        <end position="344"/>
    </location>
</feature>
<evidence type="ECO:0000256" key="1">
    <source>
        <dbReference type="SAM" id="MobiDB-lite"/>
    </source>
</evidence>
<protein>
    <submittedName>
        <fullName evidence="2">Uncharacterized protein</fullName>
    </submittedName>
</protein>
<sequence length="502" mass="57069">MAAPFQPNDDIITAFTACGLDDATRDHLLKNERLSSLALFADVRLRDIQVMVDSNRKRPSATCCDLTIMEKNRLEGLLCWCKDRVNRELPLDVELFTPDVMRAMTQRVEAETESTTDPAVTDIRKFDPSDYDMCEEAFRNLAARTTGHQVTLTGELFEKDNKKLWGLLKAWLVNSASWTWIESYGKTNNGHGAWLAMVDHYNGDGERNKRVQLAKASIETLHYKNEHVYSFETMVSKLKAAFTILEKDPNRRYTPQAQVDHLLDRLQPDNMELIAAKNNIHMLPLEPLDTYFERACALFSAVVTSVYKSKFSHDTSGNRKRRTLEVSRRHYNKRGGRGRGRGQGKGRGNGKDGRDGGDRHSRRHVINGVDCTDVFRRFTPEEFQNWTSLDNIIFTLNEDVLVELTLQMLTVAMSLLSMAQNMKTTHPQWTCPLATPAETLAAAGTAPNWRKCSRRMTHNVALGFNTTAARFSPADIFGHVLHPTATLRHDCIIPPSYLWRHT</sequence>
<feature type="compositionally biased region" description="Basic and acidic residues" evidence="1">
    <location>
        <begin position="312"/>
        <end position="328"/>
    </location>
</feature>
<evidence type="ECO:0000313" key="2">
    <source>
        <dbReference type="EMBL" id="KAG7336489.1"/>
    </source>
</evidence>
<evidence type="ECO:0000313" key="3">
    <source>
        <dbReference type="Proteomes" id="UP000693970"/>
    </source>
</evidence>